<dbReference type="GO" id="GO:0000381">
    <property type="term" value="P:regulation of alternative mRNA splicing, via spliceosome"/>
    <property type="evidence" value="ECO:0007669"/>
    <property type="project" value="TreeGrafter"/>
</dbReference>
<proteinExistence type="predicted"/>
<dbReference type="PANTHER" id="PTHR12357">
    <property type="entry name" value="YTH YT521-B HOMOLOGY DOMAIN-CONTAINING"/>
    <property type="match status" value="1"/>
</dbReference>
<dbReference type="SUPFAM" id="SSF54928">
    <property type="entry name" value="RNA-binding domain, RBD"/>
    <property type="match status" value="1"/>
</dbReference>
<dbReference type="GO" id="GO:0000398">
    <property type="term" value="P:mRNA splicing, via spliceosome"/>
    <property type="evidence" value="ECO:0007669"/>
    <property type="project" value="TreeGrafter"/>
</dbReference>
<dbReference type="Pfam" id="PF04146">
    <property type="entry name" value="YTH"/>
    <property type="match status" value="1"/>
</dbReference>
<feature type="compositionally biased region" description="Low complexity" evidence="2">
    <location>
        <begin position="316"/>
        <end position="330"/>
    </location>
</feature>
<name>A0A5N5WP50_9EURO</name>
<keyword evidence="1" id="KW-0694">RNA-binding</keyword>
<evidence type="ECO:0000313" key="6">
    <source>
        <dbReference type="Proteomes" id="UP000326565"/>
    </source>
</evidence>
<dbReference type="CDD" id="cd00590">
    <property type="entry name" value="RRM_SF"/>
    <property type="match status" value="1"/>
</dbReference>
<dbReference type="GO" id="GO:1990247">
    <property type="term" value="F:N6-methyladenosine-containing RNA reader activity"/>
    <property type="evidence" value="ECO:0007669"/>
    <property type="project" value="TreeGrafter"/>
</dbReference>
<dbReference type="PROSITE" id="PS50102">
    <property type="entry name" value="RRM"/>
    <property type="match status" value="1"/>
</dbReference>
<feature type="region of interest" description="Disordered" evidence="2">
    <location>
        <begin position="436"/>
        <end position="465"/>
    </location>
</feature>
<dbReference type="InterPro" id="IPR057720">
    <property type="entry name" value="RRM_YTH1"/>
</dbReference>
<dbReference type="InterPro" id="IPR012677">
    <property type="entry name" value="Nucleotide-bd_a/b_plait_sf"/>
</dbReference>
<evidence type="ECO:0000259" key="4">
    <source>
        <dbReference type="PROSITE" id="PS50882"/>
    </source>
</evidence>
<dbReference type="PANTHER" id="PTHR12357:SF3">
    <property type="entry name" value="YTH DOMAIN-CONTAINING PROTEIN 1"/>
    <property type="match status" value="1"/>
</dbReference>
<dbReference type="AlphaFoldDB" id="A0A5N5WP50"/>
<evidence type="ECO:0000256" key="2">
    <source>
        <dbReference type="SAM" id="MobiDB-lite"/>
    </source>
</evidence>
<feature type="compositionally biased region" description="Polar residues" evidence="2">
    <location>
        <begin position="170"/>
        <end position="180"/>
    </location>
</feature>
<dbReference type="Gene3D" id="3.30.70.330">
    <property type="match status" value="1"/>
</dbReference>
<dbReference type="Proteomes" id="UP000326565">
    <property type="component" value="Unassembled WGS sequence"/>
</dbReference>
<dbReference type="InterPro" id="IPR000504">
    <property type="entry name" value="RRM_dom"/>
</dbReference>
<dbReference type="InterPro" id="IPR045168">
    <property type="entry name" value="YTH_prot"/>
</dbReference>
<dbReference type="PROSITE" id="PS50882">
    <property type="entry name" value="YTH"/>
    <property type="match status" value="1"/>
</dbReference>
<dbReference type="Gene3D" id="3.10.590.10">
    <property type="entry name" value="ph1033 like domains"/>
    <property type="match status" value="1"/>
</dbReference>
<feature type="region of interest" description="Disordered" evidence="2">
    <location>
        <begin position="311"/>
        <end position="355"/>
    </location>
</feature>
<feature type="region of interest" description="Disordered" evidence="2">
    <location>
        <begin position="208"/>
        <end position="242"/>
    </location>
</feature>
<dbReference type="InterPro" id="IPR035979">
    <property type="entry name" value="RBD_domain_sf"/>
</dbReference>
<evidence type="ECO:0000256" key="1">
    <source>
        <dbReference type="PROSITE-ProRule" id="PRU00176"/>
    </source>
</evidence>
<feature type="compositionally biased region" description="Polar residues" evidence="2">
    <location>
        <begin position="331"/>
        <end position="343"/>
    </location>
</feature>
<keyword evidence="6" id="KW-1185">Reference proteome</keyword>
<dbReference type="EMBL" id="ML732307">
    <property type="protein sequence ID" value="KAB8070301.1"/>
    <property type="molecule type" value="Genomic_DNA"/>
</dbReference>
<feature type="region of interest" description="Disordered" evidence="2">
    <location>
        <begin position="164"/>
        <end position="189"/>
    </location>
</feature>
<protein>
    <submittedName>
        <fullName evidence="5">YT521-B-like domain-containing protein</fullName>
    </submittedName>
</protein>
<dbReference type="SMART" id="SM00360">
    <property type="entry name" value="RRM"/>
    <property type="match status" value="1"/>
</dbReference>
<sequence length="569" mass="62825">MSATRSAVPGYPAHTVFLDQRPMPQRFLSTVPGHGIVYPPMHPLLVYPETAANMNMPFNHPFPHTYPHYPQQQNQHTPLQHNAPGYQPLGYNSPAHAAVPTNGYGQSYYAPPTYAASHPNVTIHLHSHGPSQNEQAFAFKASAAASKETKSRTLDSEYDVSKTIVDGSTPMRSAQAQPSSLGKPKEKSEAGGVMVHSIQFFRADTDLADSTSIPTNSPGPTTPRGPPRKPKQSGHALWVGNLPPGTDIHDLKDYFSQDATKDVESVFLISKSNCAFVNYKTEESCLAALSRFHDSRFYGARLVCRLRRGSLPPAPQTESPSVSVPTTSVQAENSADNTNNVENENVPIAGIPESRHPDSRIPNRYFIVKSLTLDDLQMSRESGIWATQAHNEGNLNQAYQTADNVYLIFSANKSGEYYGYARMVSPIQEDDGLTMEIPSRPNQTHAEPEELDVTPTPATSTAPDGRIINDLARGTIFWEADSSEDEDGNKTERNAMDVVDEVADSGFQSIRKPFRIQWLSIERVPFHRTRGLRNPWNANREIKIARDGTEIEPAVGERLVKLFHTPYSG</sequence>
<gene>
    <name evidence="5" type="ORF">BDV29DRAFT_181093</name>
</gene>
<feature type="domain" description="YTH" evidence="4">
    <location>
        <begin position="363"/>
        <end position="563"/>
    </location>
</feature>
<reference evidence="5 6" key="1">
    <citation type="submission" date="2019-04" db="EMBL/GenBank/DDBJ databases">
        <title>Friends and foes A comparative genomics study of 23 Aspergillus species from section Flavi.</title>
        <authorList>
            <consortium name="DOE Joint Genome Institute"/>
            <person name="Kjaerbolling I."/>
            <person name="Vesth T."/>
            <person name="Frisvad J.C."/>
            <person name="Nybo J.L."/>
            <person name="Theobald S."/>
            <person name="Kildgaard S."/>
            <person name="Isbrandt T."/>
            <person name="Kuo A."/>
            <person name="Sato A."/>
            <person name="Lyhne E.K."/>
            <person name="Kogle M.E."/>
            <person name="Wiebenga A."/>
            <person name="Kun R.S."/>
            <person name="Lubbers R.J."/>
            <person name="Makela M.R."/>
            <person name="Barry K."/>
            <person name="Chovatia M."/>
            <person name="Clum A."/>
            <person name="Daum C."/>
            <person name="Haridas S."/>
            <person name="He G."/>
            <person name="LaButti K."/>
            <person name="Lipzen A."/>
            <person name="Mondo S."/>
            <person name="Riley R."/>
            <person name="Salamov A."/>
            <person name="Simmons B.A."/>
            <person name="Magnuson J.K."/>
            <person name="Henrissat B."/>
            <person name="Mortensen U.H."/>
            <person name="Larsen T.O."/>
            <person name="Devries R.P."/>
            <person name="Grigoriev I.V."/>
            <person name="Machida M."/>
            <person name="Baker S.E."/>
            <person name="Andersen M.R."/>
        </authorList>
    </citation>
    <scope>NUCLEOTIDE SEQUENCE [LARGE SCALE GENOMIC DNA]</scope>
    <source>
        <strain evidence="5 6">CBS 151.66</strain>
    </source>
</reference>
<feature type="domain" description="RRM" evidence="3">
    <location>
        <begin position="235"/>
        <end position="309"/>
    </location>
</feature>
<evidence type="ECO:0000259" key="3">
    <source>
        <dbReference type="PROSITE" id="PS50102"/>
    </source>
</evidence>
<dbReference type="CDD" id="cd21134">
    <property type="entry name" value="YTH"/>
    <property type="match status" value="1"/>
</dbReference>
<organism evidence="5 6">
    <name type="scientific">Aspergillus leporis</name>
    <dbReference type="NCBI Taxonomy" id="41062"/>
    <lineage>
        <taxon>Eukaryota</taxon>
        <taxon>Fungi</taxon>
        <taxon>Dikarya</taxon>
        <taxon>Ascomycota</taxon>
        <taxon>Pezizomycotina</taxon>
        <taxon>Eurotiomycetes</taxon>
        <taxon>Eurotiomycetidae</taxon>
        <taxon>Eurotiales</taxon>
        <taxon>Aspergillaceae</taxon>
        <taxon>Aspergillus</taxon>
        <taxon>Aspergillus subgen. Circumdati</taxon>
    </lineage>
</organism>
<dbReference type="GO" id="GO:0005654">
    <property type="term" value="C:nucleoplasm"/>
    <property type="evidence" value="ECO:0007669"/>
    <property type="project" value="TreeGrafter"/>
</dbReference>
<dbReference type="GO" id="GO:0003729">
    <property type="term" value="F:mRNA binding"/>
    <property type="evidence" value="ECO:0007669"/>
    <property type="project" value="TreeGrafter"/>
</dbReference>
<dbReference type="OrthoDB" id="306690at2759"/>
<dbReference type="InterPro" id="IPR007275">
    <property type="entry name" value="YTH_domain"/>
</dbReference>
<dbReference type="Pfam" id="PF25701">
    <property type="entry name" value="RRM_YTH1"/>
    <property type="match status" value="1"/>
</dbReference>
<accession>A0A5N5WP50</accession>
<evidence type="ECO:0000313" key="5">
    <source>
        <dbReference type="EMBL" id="KAB8070301.1"/>
    </source>
</evidence>